<dbReference type="InterPro" id="IPR025901">
    <property type="entry name" value="Kinesin-assoc_MT-bd_dom"/>
</dbReference>
<evidence type="ECO:0000256" key="5">
    <source>
        <dbReference type="ARBA" id="ARBA00022701"/>
    </source>
</evidence>
<dbReference type="InterPro" id="IPR047241">
    <property type="entry name" value="KIF11-like_kin_motor_dom"/>
</dbReference>
<keyword evidence="11" id="KW-0206">Cytoskeleton</keyword>
<evidence type="ECO:0000256" key="16">
    <source>
        <dbReference type="SAM" id="MobiDB-lite"/>
    </source>
</evidence>
<evidence type="ECO:0000259" key="17">
    <source>
        <dbReference type="PROSITE" id="PS50067"/>
    </source>
</evidence>
<feature type="coiled-coil region" evidence="15">
    <location>
        <begin position="695"/>
        <end position="740"/>
    </location>
</feature>
<dbReference type="GO" id="GO:0051231">
    <property type="term" value="P:spindle elongation"/>
    <property type="evidence" value="ECO:0007669"/>
    <property type="project" value="TreeGrafter"/>
</dbReference>
<reference evidence="18" key="1">
    <citation type="submission" date="2021-05" db="EMBL/GenBank/DDBJ databases">
        <authorList>
            <person name="Alioto T."/>
            <person name="Alioto T."/>
            <person name="Gomez Garrido J."/>
        </authorList>
    </citation>
    <scope>NUCLEOTIDE SEQUENCE</scope>
</reference>
<evidence type="ECO:0000256" key="3">
    <source>
        <dbReference type="ARBA" id="ARBA00022553"/>
    </source>
</evidence>
<evidence type="ECO:0000256" key="11">
    <source>
        <dbReference type="ARBA" id="ARBA00023212"/>
    </source>
</evidence>
<name>A0A8D8VKG5_9HEMI</name>
<organism evidence="18">
    <name type="scientific">Cacopsylla melanoneura</name>
    <dbReference type="NCBI Taxonomy" id="428564"/>
    <lineage>
        <taxon>Eukaryota</taxon>
        <taxon>Metazoa</taxon>
        <taxon>Ecdysozoa</taxon>
        <taxon>Arthropoda</taxon>
        <taxon>Hexapoda</taxon>
        <taxon>Insecta</taxon>
        <taxon>Pterygota</taxon>
        <taxon>Neoptera</taxon>
        <taxon>Paraneoptera</taxon>
        <taxon>Hemiptera</taxon>
        <taxon>Sternorrhyncha</taxon>
        <taxon>Psylloidea</taxon>
        <taxon>Psyllidae</taxon>
        <taxon>Psyllinae</taxon>
        <taxon>Cacopsylla</taxon>
    </lineage>
</organism>
<feature type="coiled-coil region" evidence="15">
    <location>
        <begin position="424"/>
        <end position="469"/>
    </location>
</feature>
<keyword evidence="6 14" id="KW-0547">Nucleotide-binding</keyword>
<dbReference type="Pfam" id="PF13931">
    <property type="entry name" value="Microtub_bind"/>
    <property type="match status" value="1"/>
</dbReference>
<evidence type="ECO:0000256" key="13">
    <source>
        <dbReference type="ARBA" id="ARBA00034704"/>
    </source>
</evidence>
<dbReference type="GO" id="GO:0007018">
    <property type="term" value="P:microtubule-based movement"/>
    <property type="evidence" value="ECO:0007669"/>
    <property type="project" value="InterPro"/>
</dbReference>
<dbReference type="PRINTS" id="PR00380">
    <property type="entry name" value="KINESINHEAVY"/>
</dbReference>
<dbReference type="FunFam" id="3.40.850.10:FF:000035">
    <property type="entry name" value="Kinesin-like protein KIF11"/>
    <property type="match status" value="1"/>
</dbReference>
<keyword evidence="5" id="KW-0493">Microtubule</keyword>
<accession>A0A8D8VKG5</accession>
<dbReference type="EMBL" id="HBUF01236814">
    <property type="protein sequence ID" value="CAG6675483.1"/>
    <property type="molecule type" value="Transcribed_RNA"/>
</dbReference>
<dbReference type="GO" id="GO:0051301">
    <property type="term" value="P:cell division"/>
    <property type="evidence" value="ECO:0007669"/>
    <property type="project" value="UniProtKB-KW"/>
</dbReference>
<dbReference type="PROSITE" id="PS00411">
    <property type="entry name" value="KINESIN_MOTOR_1"/>
    <property type="match status" value="1"/>
</dbReference>
<dbReference type="GO" id="GO:0000922">
    <property type="term" value="C:spindle pole"/>
    <property type="evidence" value="ECO:0007669"/>
    <property type="project" value="UniProtKB-SubCell"/>
</dbReference>
<evidence type="ECO:0000256" key="14">
    <source>
        <dbReference type="PROSITE-ProRule" id="PRU00283"/>
    </source>
</evidence>
<evidence type="ECO:0000256" key="2">
    <source>
        <dbReference type="ARBA" id="ARBA00022490"/>
    </source>
</evidence>
<dbReference type="InterPro" id="IPR047149">
    <property type="entry name" value="KIF11-like"/>
</dbReference>
<dbReference type="GO" id="GO:0072686">
    <property type="term" value="C:mitotic spindle"/>
    <property type="evidence" value="ECO:0007669"/>
    <property type="project" value="TreeGrafter"/>
</dbReference>
<protein>
    <submittedName>
        <fullName evidence="18">Kinesin-like protein KIF11</fullName>
    </submittedName>
</protein>
<dbReference type="GO" id="GO:0008017">
    <property type="term" value="F:microtubule binding"/>
    <property type="evidence" value="ECO:0007669"/>
    <property type="project" value="InterPro"/>
</dbReference>
<dbReference type="InterPro" id="IPR036961">
    <property type="entry name" value="Kinesin_motor_dom_sf"/>
</dbReference>
<keyword evidence="2" id="KW-0963">Cytoplasm</keyword>
<feature type="compositionally biased region" description="Polar residues" evidence="16">
    <location>
        <begin position="998"/>
        <end position="1007"/>
    </location>
</feature>
<dbReference type="SUPFAM" id="SSF52540">
    <property type="entry name" value="P-loop containing nucleoside triphosphate hydrolases"/>
    <property type="match status" value="1"/>
</dbReference>
<evidence type="ECO:0000313" key="18">
    <source>
        <dbReference type="EMBL" id="CAG6627358.1"/>
    </source>
</evidence>
<dbReference type="InterPro" id="IPR019821">
    <property type="entry name" value="Kinesin_motor_CS"/>
</dbReference>
<dbReference type="GO" id="GO:0005524">
    <property type="term" value="F:ATP binding"/>
    <property type="evidence" value="ECO:0007669"/>
    <property type="project" value="UniProtKB-UniRule"/>
</dbReference>
<dbReference type="Gene3D" id="3.40.850.10">
    <property type="entry name" value="Kinesin motor domain"/>
    <property type="match status" value="1"/>
</dbReference>
<dbReference type="PROSITE" id="PS50067">
    <property type="entry name" value="KINESIN_MOTOR_2"/>
    <property type="match status" value="1"/>
</dbReference>
<dbReference type="PANTHER" id="PTHR47970:SF12">
    <property type="entry name" value="KINESIN FAMILY MEMBER 11"/>
    <property type="match status" value="1"/>
</dbReference>
<feature type="domain" description="Kinesin motor" evidence="17">
    <location>
        <begin position="19"/>
        <end position="357"/>
    </location>
</feature>
<dbReference type="GO" id="GO:0005634">
    <property type="term" value="C:nucleus"/>
    <property type="evidence" value="ECO:0007669"/>
    <property type="project" value="TreeGrafter"/>
</dbReference>
<dbReference type="InterPro" id="IPR001752">
    <property type="entry name" value="Kinesin_motor_dom"/>
</dbReference>
<feature type="coiled-coil region" evidence="15">
    <location>
        <begin position="366"/>
        <end position="393"/>
    </location>
</feature>
<dbReference type="PANTHER" id="PTHR47970">
    <property type="entry name" value="KINESIN-LIKE PROTEIN KIF11"/>
    <property type="match status" value="1"/>
</dbReference>
<dbReference type="AlphaFoldDB" id="A0A8D8VKG5"/>
<evidence type="ECO:0000256" key="9">
    <source>
        <dbReference type="ARBA" id="ARBA00023054"/>
    </source>
</evidence>
<evidence type="ECO:0000256" key="10">
    <source>
        <dbReference type="ARBA" id="ARBA00023175"/>
    </source>
</evidence>
<dbReference type="Pfam" id="PF00225">
    <property type="entry name" value="Kinesin"/>
    <property type="match status" value="1"/>
</dbReference>
<evidence type="ECO:0000256" key="1">
    <source>
        <dbReference type="ARBA" id="ARBA00004647"/>
    </source>
</evidence>
<keyword evidence="7" id="KW-0498">Mitosis</keyword>
<evidence type="ECO:0000256" key="15">
    <source>
        <dbReference type="SAM" id="Coils"/>
    </source>
</evidence>
<feature type="compositionally biased region" description="Low complexity" evidence="16">
    <location>
        <begin position="1008"/>
        <end position="1024"/>
    </location>
</feature>
<dbReference type="InterPro" id="IPR027417">
    <property type="entry name" value="P-loop_NTPase"/>
</dbReference>
<dbReference type="EMBL" id="HBUF01400263">
    <property type="protein sequence ID" value="CAG6736676.1"/>
    <property type="molecule type" value="Transcribed_RNA"/>
</dbReference>
<keyword evidence="8 14" id="KW-0067">ATP-binding</keyword>
<dbReference type="EMBL" id="HBUF01065125">
    <property type="protein sequence ID" value="CAG6627358.1"/>
    <property type="molecule type" value="Transcribed_RNA"/>
</dbReference>
<evidence type="ECO:0000256" key="4">
    <source>
        <dbReference type="ARBA" id="ARBA00022618"/>
    </source>
</evidence>
<evidence type="ECO:0000256" key="6">
    <source>
        <dbReference type="ARBA" id="ARBA00022741"/>
    </source>
</evidence>
<keyword evidence="12" id="KW-0131">Cell cycle</keyword>
<sequence length="1084" mass="122279">MMESATKAKPACKESKERNIQVFVRVRPLNSVERAAKSCSIVDCSSSREITIKERVNDKISKTFGFDRVFSQESKQVDVYKYVVNPLIDEVLSGYNCTVFAYGQTGTGKTFTMEGEKSNDPSISWQDDPLSGIVPRAMNHLFDELRLLGDAEFTVRVSFLEIYNEELIDLLSPTDDITKLRLFEDSARKGSVIIQGLEEKAVHNKDEVYKILEKGSQKRQTAATLMNAHSSRSHTIFTITIHIKDNSMDGEELLRTGKLNLVDLAGSENIGRSGAQDKRAREAGNINQSLLTLGRCITALVEKTPHIPYRESKLTRLLQDSLGGRTKTSIIATISPAQLNMEETLSTLDYAHRAKNITNRPEINQKMSKKALLREYTEEIEKLRRDLVAAREKNGVFLAAENYDQMVNELEYLRNELTTKINNIKAIVEQKESLEKVMDDLKISTTLEIEQKTQQLETAKEKILDVEYDKKEQEFLVSKQKETEERLSQQALQVKNVVEEATYDLTKLQSTLERVRKLEKCNATNVRELGDKVAKSASFFVNFSLDHSDEVSQSIGKLKKLKEETNVQENKFVENIQGQVSGLDNLVDNIVSCTGQTLAHTKSEHETLVQDSLSKLKNNCTMYNEFCVKMIGQLNTVCTSMLDNEVFQFEHNQTNLETKLKECKTKLLSMQSDCALIEAALNENKVETVRQVEDIETILKQIAEEDKQLDKFDDEKDELIDQMVKRYQSLAAEQREAKTRVRTNMAAVKNQFEELKVGVGSRNEKLMQFLQEDTAKKTEDIITHMSDIENETHSQTMQAVDKVKDKVEELNLNFTGAIEESKEILESQTCDSEQQCSKFMSSINTHVDELSKLTIEGIGTGVKGRTTVLRDCVQSHMTRFNTESNTTDQAIAATENQVQDLTRVLQNQHKCDEIVSSFVQSQYLADTPSGETPPRKEFKYPARFAATSPHERLIQKFRLTVPRTHFTLDEETEDATPLTSTSEVDSESDASLPKPRRSSSLNDLNNLPPSAGSSSKDSISPASSEIIVRKPGQNRRKNQKENTISYKKVAGAANGKIPIAKTKSGDNIVRANNNNNRGILAEKN</sequence>
<dbReference type="SMART" id="SM00129">
    <property type="entry name" value="KISc"/>
    <property type="match status" value="1"/>
</dbReference>
<dbReference type="GO" id="GO:0005876">
    <property type="term" value="C:spindle microtubule"/>
    <property type="evidence" value="ECO:0007669"/>
    <property type="project" value="TreeGrafter"/>
</dbReference>
<comment type="subcellular location">
    <subcellularLocation>
        <location evidence="1">Cytoplasm</location>
        <location evidence="1">Cytoskeleton</location>
        <location evidence="1">Spindle pole</location>
    </subcellularLocation>
</comment>
<feature type="binding site" evidence="14">
    <location>
        <begin position="103"/>
        <end position="110"/>
    </location>
    <ligand>
        <name>ATP</name>
        <dbReference type="ChEBI" id="CHEBI:30616"/>
    </ligand>
</feature>
<evidence type="ECO:0000256" key="12">
    <source>
        <dbReference type="ARBA" id="ARBA00023306"/>
    </source>
</evidence>
<dbReference type="CDD" id="cd01364">
    <property type="entry name" value="KISc_BimC_Eg5"/>
    <property type="match status" value="1"/>
</dbReference>
<feature type="coiled-coil region" evidence="15">
    <location>
        <begin position="793"/>
        <end position="820"/>
    </location>
</feature>
<keyword evidence="3" id="KW-0597">Phosphoprotein</keyword>
<proteinExistence type="inferred from homology"/>
<keyword evidence="9 15" id="KW-0175">Coiled coil</keyword>
<dbReference type="GO" id="GO:0090307">
    <property type="term" value="P:mitotic spindle assembly"/>
    <property type="evidence" value="ECO:0007669"/>
    <property type="project" value="TreeGrafter"/>
</dbReference>
<comment type="similarity">
    <text evidence="13">Belongs to the TRAFAC class myosin-kinesin ATPase superfamily. Kinesin family. KIN-5/BimC subfamily.</text>
</comment>
<evidence type="ECO:0000256" key="8">
    <source>
        <dbReference type="ARBA" id="ARBA00022840"/>
    </source>
</evidence>
<dbReference type="GO" id="GO:0008574">
    <property type="term" value="F:plus-end-directed microtubule motor activity"/>
    <property type="evidence" value="ECO:0007669"/>
    <property type="project" value="TreeGrafter"/>
</dbReference>
<feature type="region of interest" description="Disordered" evidence="16">
    <location>
        <begin position="968"/>
        <end position="1041"/>
    </location>
</feature>
<evidence type="ECO:0000256" key="7">
    <source>
        <dbReference type="ARBA" id="ARBA00022776"/>
    </source>
</evidence>
<keyword evidence="4" id="KW-0132">Cell division</keyword>
<keyword evidence="10 14" id="KW-0505">Motor protein</keyword>